<gene>
    <name evidence="5" type="ORF">JL2886_03707</name>
    <name evidence="6" type="ORF">PXK24_01130</name>
</gene>
<proteinExistence type="inferred from homology"/>
<evidence type="ECO:0000313" key="6">
    <source>
        <dbReference type="EMBL" id="MDE4164278.1"/>
    </source>
</evidence>
<dbReference type="InterPro" id="IPR028081">
    <property type="entry name" value="Leu-bd"/>
</dbReference>
<protein>
    <submittedName>
        <fullName evidence="5">Regulatory protein</fullName>
    </submittedName>
    <submittedName>
        <fullName evidence="6">Substrate-binding domain-containing protein</fullName>
    </submittedName>
</protein>
<dbReference type="Pfam" id="PF13458">
    <property type="entry name" value="Peripla_BP_6"/>
    <property type="match status" value="1"/>
</dbReference>
<dbReference type="InterPro" id="IPR028082">
    <property type="entry name" value="Peripla_BP_I"/>
</dbReference>
<dbReference type="RefSeq" id="WP_116560296.1">
    <property type="nucleotide sequence ID" value="NZ_CP015124.1"/>
</dbReference>
<feature type="signal peptide" evidence="3">
    <location>
        <begin position="1"/>
        <end position="25"/>
    </location>
</feature>
<dbReference type="PANTHER" id="PTHR47628">
    <property type="match status" value="1"/>
</dbReference>
<dbReference type="SUPFAM" id="SSF53822">
    <property type="entry name" value="Periplasmic binding protein-like I"/>
    <property type="match status" value="1"/>
</dbReference>
<reference evidence="5 7" key="1">
    <citation type="submission" date="2016-04" db="EMBL/GenBank/DDBJ databases">
        <authorList>
            <person name="Evans L.H."/>
            <person name="Alamgir A."/>
            <person name="Owens N."/>
            <person name="Weber N.D."/>
            <person name="Virtaneva K."/>
            <person name="Barbian K."/>
            <person name="Babar A."/>
            <person name="Rosenke K."/>
        </authorList>
    </citation>
    <scope>NUCLEOTIDE SEQUENCE [LARGE SCALE GENOMIC DNA]</scope>
    <source>
        <strain evidence="5 7">JL2886</strain>
    </source>
</reference>
<dbReference type="Proteomes" id="UP000092565">
    <property type="component" value="Chromosome"/>
</dbReference>
<accession>A0A1B0ZWU8</accession>
<dbReference type="CDD" id="cd06358">
    <property type="entry name" value="PBP1_NHase"/>
    <property type="match status" value="1"/>
</dbReference>
<comment type="similarity">
    <text evidence="1">Belongs to the leucine-binding protein family.</text>
</comment>
<keyword evidence="7" id="KW-1185">Reference proteome</keyword>
<reference evidence="6 8" key="2">
    <citation type="submission" date="2023-02" db="EMBL/GenBank/DDBJ databases">
        <title>Population genomics of bacteria associated with diatom.</title>
        <authorList>
            <person name="Xie J."/>
            <person name="Wang H."/>
        </authorList>
    </citation>
    <scope>NUCLEOTIDE SEQUENCE [LARGE SCALE GENOMIC DNA]</scope>
    <source>
        <strain evidence="6 8">PT47_8</strain>
    </source>
</reference>
<keyword evidence="2 3" id="KW-0732">Signal</keyword>
<feature type="chain" id="PRO_5044370127" evidence="3">
    <location>
        <begin position="26"/>
        <end position="382"/>
    </location>
</feature>
<evidence type="ECO:0000259" key="4">
    <source>
        <dbReference type="Pfam" id="PF13458"/>
    </source>
</evidence>
<dbReference type="PANTHER" id="PTHR47628:SF1">
    <property type="entry name" value="ALIPHATIC AMIDASE EXPRESSION-REGULATING PROTEIN"/>
    <property type="match status" value="1"/>
</dbReference>
<dbReference type="EMBL" id="CP015124">
    <property type="protein sequence ID" value="ANP38579.1"/>
    <property type="molecule type" value="Genomic_DNA"/>
</dbReference>
<name>A0A1B0ZWU8_9RHOB</name>
<dbReference type="OrthoDB" id="9802022at2"/>
<dbReference type="AlphaFoldDB" id="A0A1B0ZWU8"/>
<sequence length="382" mass="39134">MLKATTKLFASAAVALALGTVSAAADIKVGVLVPDSGPAGLFGPSTRNSATLAAEQINAGGGINGEAIELVFADVGVPPAEAAQAALRLWKGEGAQAFVGMHDSAVREALIGRFNGQVPYVYTPVYEGNSCAPGLYVTGETPSQQLAPVIPYLAENEGASKWYLIGHDYNWPRDTNALAKNYIADAGGEVVGEEYVPFTVSEFDSSLQRIKESGADAILITLVGGGSVGFNVSFAGFGLEEQALRLGTLIEENTLAGIGAENADRLFSSSGYFASIDSDAAVSFAADYTAAFGADAPALNGLGQSAYEGLMLLAALANKAGSLDVAAMDAAAEGTTWSTPRGENTLTGRHMAQTIYLADGSGGTFDIVASFDKVASSEACAD</sequence>
<evidence type="ECO:0000313" key="5">
    <source>
        <dbReference type="EMBL" id="ANP38579.1"/>
    </source>
</evidence>
<evidence type="ECO:0000256" key="1">
    <source>
        <dbReference type="ARBA" id="ARBA00010062"/>
    </source>
</evidence>
<feature type="domain" description="Leucine-binding protein" evidence="4">
    <location>
        <begin position="27"/>
        <end position="361"/>
    </location>
</feature>
<dbReference type="Proteomes" id="UP001218364">
    <property type="component" value="Unassembled WGS sequence"/>
</dbReference>
<evidence type="ECO:0000256" key="2">
    <source>
        <dbReference type="ARBA" id="ARBA00022729"/>
    </source>
</evidence>
<evidence type="ECO:0000256" key="3">
    <source>
        <dbReference type="SAM" id="SignalP"/>
    </source>
</evidence>
<evidence type="ECO:0000313" key="8">
    <source>
        <dbReference type="Proteomes" id="UP001218364"/>
    </source>
</evidence>
<dbReference type="Gene3D" id="3.40.50.2300">
    <property type="match status" value="2"/>
</dbReference>
<dbReference type="EMBL" id="JARCJK010000001">
    <property type="protein sequence ID" value="MDE4164278.1"/>
    <property type="molecule type" value="Genomic_DNA"/>
</dbReference>
<organism evidence="5 7">
    <name type="scientific">Phaeobacter gallaeciensis</name>
    <dbReference type="NCBI Taxonomy" id="60890"/>
    <lineage>
        <taxon>Bacteria</taxon>
        <taxon>Pseudomonadati</taxon>
        <taxon>Pseudomonadota</taxon>
        <taxon>Alphaproteobacteria</taxon>
        <taxon>Rhodobacterales</taxon>
        <taxon>Roseobacteraceae</taxon>
        <taxon>Phaeobacter</taxon>
    </lineage>
</organism>
<evidence type="ECO:0000313" key="7">
    <source>
        <dbReference type="Proteomes" id="UP000092565"/>
    </source>
</evidence>